<organism evidence="2 3">
    <name type="scientific">Caulobacter ginsengisoli</name>
    <dbReference type="NCBI Taxonomy" id="400775"/>
    <lineage>
        <taxon>Bacteria</taxon>
        <taxon>Pseudomonadati</taxon>
        <taxon>Pseudomonadota</taxon>
        <taxon>Alphaproteobacteria</taxon>
        <taxon>Caulobacterales</taxon>
        <taxon>Caulobacteraceae</taxon>
        <taxon>Caulobacter</taxon>
    </lineage>
</organism>
<protein>
    <recommendedName>
        <fullName evidence="4">DUF885 domain-containing protein</fullName>
    </recommendedName>
</protein>
<keyword evidence="3" id="KW-1185">Reference proteome</keyword>
<evidence type="ECO:0000313" key="3">
    <source>
        <dbReference type="Proteomes" id="UP001228905"/>
    </source>
</evidence>
<keyword evidence="1" id="KW-0732">Signal</keyword>
<evidence type="ECO:0008006" key="4">
    <source>
        <dbReference type="Google" id="ProtNLM"/>
    </source>
</evidence>
<proteinExistence type="predicted"/>
<feature type="signal peptide" evidence="1">
    <location>
        <begin position="1"/>
        <end position="21"/>
    </location>
</feature>
<accession>A0ABU0IT55</accession>
<gene>
    <name evidence="2" type="ORF">QO010_002000</name>
</gene>
<evidence type="ECO:0000313" key="2">
    <source>
        <dbReference type="EMBL" id="MDQ0464219.1"/>
    </source>
</evidence>
<reference evidence="2 3" key="1">
    <citation type="submission" date="2023-07" db="EMBL/GenBank/DDBJ databases">
        <title>Genomic Encyclopedia of Type Strains, Phase IV (KMG-IV): sequencing the most valuable type-strain genomes for metagenomic binning, comparative biology and taxonomic classification.</title>
        <authorList>
            <person name="Goeker M."/>
        </authorList>
    </citation>
    <scope>NUCLEOTIDE SEQUENCE [LARGE SCALE GENOMIC DNA]</scope>
    <source>
        <strain evidence="2 3">DSM 18695</strain>
    </source>
</reference>
<dbReference type="RefSeq" id="WP_307348732.1">
    <property type="nucleotide sequence ID" value="NZ_JAUSVS010000003.1"/>
</dbReference>
<comment type="caution">
    <text evidence="2">The sequence shown here is derived from an EMBL/GenBank/DDBJ whole genome shotgun (WGS) entry which is preliminary data.</text>
</comment>
<feature type="chain" id="PRO_5046470745" description="DUF885 domain-containing protein" evidence="1">
    <location>
        <begin position="22"/>
        <end position="382"/>
    </location>
</feature>
<name>A0ABU0IT55_9CAUL</name>
<dbReference type="Proteomes" id="UP001228905">
    <property type="component" value="Unassembled WGS sequence"/>
</dbReference>
<dbReference type="EMBL" id="JAUSVS010000003">
    <property type="protein sequence ID" value="MDQ0464219.1"/>
    <property type="molecule type" value="Genomic_DNA"/>
</dbReference>
<sequence length="382" mass="41235">MNRRQILLAAAATALASPALAADIRTRWDVRTSEGFDALCFVGPLSGKPFYADHYKDELAAFKPRMAPAALAALADLQAQADKSGDLLGPSLTTIFSGGPDATLDDLIASLDAAERVLAPPLQSGPYAKEPAEWQAFLASRPKLRQVLTGLRDAGFPAFRKQYVEPRAAVRLPALTAKLAGMDVIAEQERLLGRRFPDPSLEVILLYFSKPHGIKIQGQRFLTHLDYPDLIVIRNAAHEMLHPPFDMEGPLAKALLGRLGQDDLLTRIVAEHNPAFGYNSLEGILNEDTVQALEEIVAGRLGVGVPPAKRWRKADDGMHVLAAGLYGLLMADGYDRTGGSIETWMRQALDAGRLDPGPLHASAAGVLGLPADRLWPSTPVQP</sequence>
<evidence type="ECO:0000256" key="1">
    <source>
        <dbReference type="SAM" id="SignalP"/>
    </source>
</evidence>